<dbReference type="SUPFAM" id="SSF50978">
    <property type="entry name" value="WD40 repeat-like"/>
    <property type="match status" value="1"/>
</dbReference>
<dbReference type="SMART" id="SM00320">
    <property type="entry name" value="WD40"/>
    <property type="match status" value="5"/>
</dbReference>
<feature type="compositionally biased region" description="Pro residues" evidence="1">
    <location>
        <begin position="1187"/>
        <end position="1199"/>
    </location>
</feature>
<dbReference type="Pfam" id="PF00004">
    <property type="entry name" value="AAA"/>
    <property type="match status" value="1"/>
</dbReference>
<dbReference type="OrthoDB" id="239865at2759"/>
<name>A0A7J6P5J3_PEROL</name>
<dbReference type="InterPro" id="IPR036322">
    <property type="entry name" value="WD40_repeat_dom_sf"/>
</dbReference>
<proteinExistence type="predicted"/>
<dbReference type="InterPro" id="IPR003593">
    <property type="entry name" value="AAA+_ATPase"/>
</dbReference>
<dbReference type="Proteomes" id="UP000541610">
    <property type="component" value="Unassembled WGS sequence"/>
</dbReference>
<feature type="domain" description="AAA+ ATPase" evidence="2">
    <location>
        <begin position="605"/>
        <end position="752"/>
    </location>
</feature>
<accession>A0A7J6P5J3</accession>
<dbReference type="Gene3D" id="3.40.50.300">
    <property type="entry name" value="P-loop containing nucleotide triphosphate hydrolases"/>
    <property type="match status" value="1"/>
</dbReference>
<feature type="compositionally biased region" description="Low complexity" evidence="1">
    <location>
        <begin position="1150"/>
        <end position="1167"/>
    </location>
</feature>
<dbReference type="Pfam" id="PF00400">
    <property type="entry name" value="WD40"/>
    <property type="match status" value="1"/>
</dbReference>
<gene>
    <name evidence="3" type="primary">WRAP53_2</name>
    <name evidence="3" type="ORF">FOZ60_015829</name>
</gene>
<dbReference type="SMART" id="SM00382">
    <property type="entry name" value="AAA"/>
    <property type="match status" value="1"/>
</dbReference>
<dbReference type="InterPro" id="IPR051150">
    <property type="entry name" value="SWT21/TCAB1_mRNA_Telomere"/>
</dbReference>
<feature type="region of interest" description="Disordered" evidence="1">
    <location>
        <begin position="1150"/>
        <end position="1248"/>
    </location>
</feature>
<evidence type="ECO:0000313" key="4">
    <source>
        <dbReference type="Proteomes" id="UP000541610"/>
    </source>
</evidence>
<evidence type="ECO:0000313" key="3">
    <source>
        <dbReference type="EMBL" id="KAF4691292.1"/>
    </source>
</evidence>
<comment type="caution">
    <text evidence="3">The sequence shown here is derived from an EMBL/GenBank/DDBJ whole genome shotgun (WGS) entry which is preliminary data.</text>
</comment>
<dbReference type="Gene3D" id="2.130.10.10">
    <property type="entry name" value="YVTN repeat-like/Quinoprotein amine dehydrogenase"/>
    <property type="match status" value="2"/>
</dbReference>
<dbReference type="SUPFAM" id="SSF52540">
    <property type="entry name" value="P-loop containing nucleoside triphosphate hydrolases"/>
    <property type="match status" value="1"/>
</dbReference>
<dbReference type="InterPro" id="IPR027417">
    <property type="entry name" value="P-loop_NTPase"/>
</dbReference>
<dbReference type="GO" id="GO:0005524">
    <property type="term" value="F:ATP binding"/>
    <property type="evidence" value="ECO:0007669"/>
    <property type="project" value="InterPro"/>
</dbReference>
<dbReference type="InterPro" id="IPR001680">
    <property type="entry name" value="WD40_rpt"/>
</dbReference>
<sequence length="1248" mass="134096">MLPSWPRGFSVQEFSKTLWAVTRPETLLNSEEVREVMERACDFILGQEGSCTFNVQELAMVATALSSYVLKAEKEDRHAADALVAVLNSVSAAGSIDGNLATFAQAMLPVEDRVGAAAKDKLLVAAEEALAASKLDTASLVSVVDLFDDACPSVALTTAWREALKENLRQMREGAPVEIRSVGYFGAREICAELGILGPSSEVPEHLEAKLLGHRFAAAAEYSLMPEDGDGESLVGPPTVYLPVPKGTPSASVLTPYLHGWVRSTEPDFQALESVARVLEAHKDVYDCGWVRLVISRAPCVSSLAAMTQFVGRHSCLLSPIDLPEATAVLLEGTNNNHKICLWALRSRKLEAGRVELPSWARKELGSELSVSALSDQDDSPASWRLTIPHQASLAGQRQLQQWPFLAQGHSVCLNLLGQSVKFTLEESELGGGLLAGFALPRSHSVTPPPPAKDCLYYNSPEDLRFADSLALSAFEILTFRPDRRSFTNLLHNLRPKAVTLLDVSHTPVNGEVCDGLWEACHRLRVPLLVVARDNLATVAGAWLSKFDKADLIDCSPVSEESTVSTSAAASVPCFGLEEQRKLLKEAIVFPFVYPNLYRQMGLRPSARVLVYGTSGSGKTTLIDSVLADFVPSRVSIVRVDVAGIFGKYLGSTERNLQRHFDAARLKLPAVLILDGLESIATAREDAADDDGTSGTYRRTLTTLLTCLDGVDADVEESLAVVATSTTPPDKLDPAVVRPGRFDKWIEVHRVADLDCMAANEDLSQSETSAFMADSPPPSISCDTAGAVSTPYDDYNGSYNNYPRGVYWAPRGKHLVSYFADNTCRVFDADQGLARPVRTERAPGTITAMEMCPLGSEHSDFHYAVSVRDRPIHLVNLLTGEVAASYQGFSLTDEVTAASCLSFSQDGSRLLGGVAGQPQVWLWDLTRPGKSTYHRVLSTRKGKTGQRGIVSAAAWLDDKCYALGTYSRTIGIYDERQGSKKNAKCVKMLSAPDGGGITSLKLSPQGLLVSGHRTDTCMRVWDLRSSGTEPVTTLPRATKTNQRFDFSFLGNSRILATGDDSGHVLWYDILTGELLSSCLVSSSGTPCVAAQIEPVSCSRIAVATGQRVWPTYVSMGDDENTELLQPKTDNRVAVVKFSAPEGLLSATLPSAAAAEEAAPELSAQAEPKLPPPPEPQSVDVPDTFKGLPPPPGVPAPPPCSEAASNEATAGSAESLPSQAQTEADAGRLPEAPAGEKTDDVDMVDAANA</sequence>
<dbReference type="PANTHER" id="PTHR13211:SF0">
    <property type="entry name" value="TELOMERASE CAJAL BODY PROTEIN 1"/>
    <property type="match status" value="1"/>
</dbReference>
<reference evidence="3 4" key="1">
    <citation type="submission" date="2020-04" db="EMBL/GenBank/DDBJ databases">
        <title>Perkinsus olseni comparative genomics.</title>
        <authorList>
            <person name="Bogema D.R."/>
        </authorList>
    </citation>
    <scope>NUCLEOTIDE SEQUENCE [LARGE SCALE GENOMIC DNA]</scope>
    <source>
        <strain evidence="3">00978-12</strain>
    </source>
</reference>
<dbReference type="AlphaFoldDB" id="A0A7J6P5J3"/>
<dbReference type="PANTHER" id="PTHR13211">
    <property type="entry name" value="TELOMERASE CAJAL BODY PROTEIN 1"/>
    <property type="match status" value="1"/>
</dbReference>
<dbReference type="GO" id="GO:0016887">
    <property type="term" value="F:ATP hydrolysis activity"/>
    <property type="evidence" value="ECO:0007669"/>
    <property type="project" value="InterPro"/>
</dbReference>
<evidence type="ECO:0000259" key="2">
    <source>
        <dbReference type="SMART" id="SM00382"/>
    </source>
</evidence>
<evidence type="ECO:0000256" key="1">
    <source>
        <dbReference type="SAM" id="MobiDB-lite"/>
    </source>
</evidence>
<dbReference type="InterPro" id="IPR015943">
    <property type="entry name" value="WD40/YVTN_repeat-like_dom_sf"/>
</dbReference>
<protein>
    <submittedName>
        <fullName evidence="3">Telomerase Cajal body protein 1</fullName>
    </submittedName>
</protein>
<dbReference type="InterPro" id="IPR003959">
    <property type="entry name" value="ATPase_AAA_core"/>
</dbReference>
<dbReference type="EMBL" id="JABANP010000081">
    <property type="protein sequence ID" value="KAF4691292.1"/>
    <property type="molecule type" value="Genomic_DNA"/>
</dbReference>
<organism evidence="3 4">
    <name type="scientific">Perkinsus olseni</name>
    <name type="common">Perkinsus atlanticus</name>
    <dbReference type="NCBI Taxonomy" id="32597"/>
    <lineage>
        <taxon>Eukaryota</taxon>
        <taxon>Sar</taxon>
        <taxon>Alveolata</taxon>
        <taxon>Perkinsozoa</taxon>
        <taxon>Perkinsea</taxon>
        <taxon>Perkinsida</taxon>
        <taxon>Perkinsidae</taxon>
        <taxon>Perkinsus</taxon>
    </lineage>
</organism>